<organism evidence="2 3">
    <name type="scientific">Lysinibacillus odysseyi 34hs-1 = NBRC 100172</name>
    <dbReference type="NCBI Taxonomy" id="1220589"/>
    <lineage>
        <taxon>Bacteria</taxon>
        <taxon>Bacillati</taxon>
        <taxon>Bacillota</taxon>
        <taxon>Bacilli</taxon>
        <taxon>Bacillales</taxon>
        <taxon>Bacillaceae</taxon>
        <taxon>Lysinibacillus</taxon>
    </lineage>
</organism>
<dbReference type="Gene3D" id="3.50.50.60">
    <property type="entry name" value="FAD/NAD(P)-binding domain"/>
    <property type="match status" value="1"/>
</dbReference>
<dbReference type="InterPro" id="IPR006076">
    <property type="entry name" value="FAD-dep_OxRdtase"/>
</dbReference>
<dbReference type="PANTHER" id="PTHR13847:SF201">
    <property type="entry name" value="PUTATIBE OXIDOREDUCTASE"/>
    <property type="match status" value="1"/>
</dbReference>
<gene>
    <name evidence="2" type="ORF">CD32_17410</name>
</gene>
<accession>A0A0A3J6E5</accession>
<dbReference type="InterPro" id="IPR036188">
    <property type="entry name" value="FAD/NAD-bd_sf"/>
</dbReference>
<dbReference type="EMBL" id="JPVP01000059">
    <property type="protein sequence ID" value="KGR82642.1"/>
    <property type="molecule type" value="Genomic_DNA"/>
</dbReference>
<protein>
    <submittedName>
        <fullName evidence="2">Amino acid oxidase</fullName>
    </submittedName>
</protein>
<dbReference type="RefSeq" id="WP_036157000.1">
    <property type="nucleotide sequence ID" value="NZ_AVCX01000002.1"/>
</dbReference>
<dbReference type="GO" id="GO:0005737">
    <property type="term" value="C:cytoplasm"/>
    <property type="evidence" value="ECO:0007669"/>
    <property type="project" value="TreeGrafter"/>
</dbReference>
<dbReference type="SUPFAM" id="SSF51905">
    <property type="entry name" value="FAD/NAD(P)-binding domain"/>
    <property type="match status" value="1"/>
</dbReference>
<evidence type="ECO:0000313" key="3">
    <source>
        <dbReference type="Proteomes" id="UP000030437"/>
    </source>
</evidence>
<dbReference type="STRING" id="1220589.CD32_17410"/>
<proteinExistence type="predicted"/>
<reference evidence="2 3" key="1">
    <citation type="submission" date="2014-02" db="EMBL/GenBank/DDBJ databases">
        <title>Draft genome sequence of Lysinibacillus odysseyi NBRC 100172.</title>
        <authorList>
            <person name="Zhang F."/>
            <person name="Wang G."/>
            <person name="Zhang L."/>
        </authorList>
    </citation>
    <scope>NUCLEOTIDE SEQUENCE [LARGE SCALE GENOMIC DNA]</scope>
    <source>
        <strain evidence="2 3">NBRC 100172</strain>
    </source>
</reference>
<dbReference type="eggNOG" id="COG0665">
    <property type="taxonomic scope" value="Bacteria"/>
</dbReference>
<dbReference type="Gene3D" id="3.30.9.10">
    <property type="entry name" value="D-Amino Acid Oxidase, subunit A, domain 2"/>
    <property type="match status" value="1"/>
</dbReference>
<sequence length="403" mass="45833">MDLINGRLFWPDTYTKKTHTNPEIAPLYDVIIVGGGMSGVLTAKALMDEGLKIAILDKDIPGEGSTAANTGLLQYSNDIMLHELIEKIGKKDAVRFYKLCSKAVDQLEELSQTMQNKADFIRRPSIYYASKKRHKKKIQKEFETLLRFGFPVDYWGNFVLKKKMGFEKPAALVTYQDAEFNPYKFAQELLAQLKEQGLHVFEQTPVHVIEDEKEEITIHTIAGVFRTQKIIYTTGYEEVPFGKVKGANINRSYVLVTNPIPDFEGWEEKALIWETARPYLYLRTTVDNRIIIGGLDDKKAKAPSEKRIQKHTKRLLEELQELFPQYEVTADYLYGASFGTSKDALPFIGEHPERPNHFYLLGLGGNGTVYSMLGSKILADLVMGRENEDAHIVTLDREDGVKL</sequence>
<comment type="caution">
    <text evidence="2">The sequence shown here is derived from an EMBL/GenBank/DDBJ whole genome shotgun (WGS) entry which is preliminary data.</text>
</comment>
<feature type="domain" description="FAD dependent oxidoreductase" evidence="1">
    <location>
        <begin position="29"/>
        <end position="381"/>
    </location>
</feature>
<name>A0A0A3J6E5_9BACI</name>
<evidence type="ECO:0000313" key="2">
    <source>
        <dbReference type="EMBL" id="KGR82642.1"/>
    </source>
</evidence>
<dbReference type="PANTHER" id="PTHR13847">
    <property type="entry name" value="SARCOSINE DEHYDROGENASE-RELATED"/>
    <property type="match status" value="1"/>
</dbReference>
<keyword evidence="3" id="KW-1185">Reference proteome</keyword>
<dbReference type="Proteomes" id="UP000030437">
    <property type="component" value="Unassembled WGS sequence"/>
</dbReference>
<dbReference type="Pfam" id="PF01266">
    <property type="entry name" value="DAO"/>
    <property type="match status" value="1"/>
</dbReference>
<evidence type="ECO:0000259" key="1">
    <source>
        <dbReference type="Pfam" id="PF01266"/>
    </source>
</evidence>
<dbReference type="AlphaFoldDB" id="A0A0A3J6E5"/>
<dbReference type="OrthoDB" id="571248at2"/>